<evidence type="ECO:0000256" key="2">
    <source>
        <dbReference type="SAM" id="MobiDB-lite"/>
    </source>
</evidence>
<dbReference type="CDD" id="cd14688">
    <property type="entry name" value="bZIP_YAP"/>
    <property type="match status" value="1"/>
</dbReference>
<evidence type="ECO:0000313" key="5">
    <source>
        <dbReference type="Proteomes" id="UP001610563"/>
    </source>
</evidence>
<dbReference type="EMBL" id="JBFTWV010000113">
    <property type="protein sequence ID" value="KAL2786659.1"/>
    <property type="molecule type" value="Genomic_DNA"/>
</dbReference>
<dbReference type="Proteomes" id="UP001610563">
    <property type="component" value="Unassembled WGS sequence"/>
</dbReference>
<organism evidence="4 5">
    <name type="scientific">Aspergillus keveii</name>
    <dbReference type="NCBI Taxonomy" id="714993"/>
    <lineage>
        <taxon>Eukaryota</taxon>
        <taxon>Fungi</taxon>
        <taxon>Dikarya</taxon>
        <taxon>Ascomycota</taxon>
        <taxon>Pezizomycotina</taxon>
        <taxon>Eurotiomycetes</taxon>
        <taxon>Eurotiomycetidae</taxon>
        <taxon>Eurotiales</taxon>
        <taxon>Aspergillaceae</taxon>
        <taxon>Aspergillus</taxon>
        <taxon>Aspergillus subgen. Nidulantes</taxon>
    </lineage>
</organism>
<proteinExistence type="predicted"/>
<dbReference type="InterPro" id="IPR046347">
    <property type="entry name" value="bZIP_sf"/>
</dbReference>
<gene>
    <name evidence="4" type="ORF">BJX66DRAFT_341978</name>
</gene>
<evidence type="ECO:0000259" key="3">
    <source>
        <dbReference type="PROSITE" id="PS00036"/>
    </source>
</evidence>
<dbReference type="Gene3D" id="1.20.5.170">
    <property type="match status" value="1"/>
</dbReference>
<dbReference type="SUPFAM" id="SSF57959">
    <property type="entry name" value="Leucine zipper domain"/>
    <property type="match status" value="1"/>
</dbReference>
<name>A0ABR4FTW5_9EURO</name>
<protein>
    <recommendedName>
        <fullName evidence="3">BZIP domain-containing protein</fullName>
    </recommendedName>
</protein>
<feature type="region of interest" description="Disordered" evidence="2">
    <location>
        <begin position="201"/>
        <end position="238"/>
    </location>
</feature>
<keyword evidence="5" id="KW-1185">Reference proteome</keyword>
<feature type="compositionally biased region" description="Polar residues" evidence="2">
    <location>
        <begin position="216"/>
        <end position="225"/>
    </location>
</feature>
<dbReference type="Pfam" id="PF00170">
    <property type="entry name" value="bZIP_1"/>
    <property type="match status" value="1"/>
</dbReference>
<evidence type="ECO:0000313" key="4">
    <source>
        <dbReference type="EMBL" id="KAL2786659.1"/>
    </source>
</evidence>
<sequence length="238" mass="26424">MDHSWASEPLVLPTPAAFDTHAALPWPLGYAQDSEEMAISPSYGRDMGSSFVNRPRSVASWHDPDTSTAAAHWLAGIAQVEPQGSIVHQSTTRTPDEHPTLTKKRRMQNREAQRRFRKKREEQEKLLLDKISDLEAKCNILRESLKEKSGEGEFPLREKRELEAQVRTLRQQEQLLLRLLREQKGGLLESFVSQGAIVSSSSAASPGSSQVEANRATGSTSQHESGSLLLAANSNKIM</sequence>
<keyword evidence="1" id="KW-0175">Coiled coil</keyword>
<comment type="caution">
    <text evidence="4">The sequence shown here is derived from an EMBL/GenBank/DDBJ whole genome shotgun (WGS) entry which is preliminary data.</text>
</comment>
<dbReference type="PROSITE" id="PS00036">
    <property type="entry name" value="BZIP_BASIC"/>
    <property type="match status" value="1"/>
</dbReference>
<evidence type="ECO:0000256" key="1">
    <source>
        <dbReference type="SAM" id="Coils"/>
    </source>
</evidence>
<accession>A0ABR4FTW5</accession>
<feature type="domain" description="BZIP" evidence="3">
    <location>
        <begin position="104"/>
        <end position="119"/>
    </location>
</feature>
<feature type="compositionally biased region" description="Low complexity" evidence="2">
    <location>
        <begin position="201"/>
        <end position="211"/>
    </location>
</feature>
<dbReference type="InterPro" id="IPR004827">
    <property type="entry name" value="bZIP"/>
</dbReference>
<feature type="coiled-coil region" evidence="1">
    <location>
        <begin position="109"/>
        <end position="182"/>
    </location>
</feature>
<reference evidence="4 5" key="1">
    <citation type="submission" date="2024-07" db="EMBL/GenBank/DDBJ databases">
        <title>Section-level genome sequencing and comparative genomics of Aspergillus sections Usti and Cavernicolus.</title>
        <authorList>
            <consortium name="Lawrence Berkeley National Laboratory"/>
            <person name="Nybo J.L."/>
            <person name="Vesth T.C."/>
            <person name="Theobald S."/>
            <person name="Frisvad J.C."/>
            <person name="Larsen T.O."/>
            <person name="Kjaerboelling I."/>
            <person name="Rothschild-Mancinelli K."/>
            <person name="Lyhne E.K."/>
            <person name="Kogle M.E."/>
            <person name="Barry K."/>
            <person name="Clum A."/>
            <person name="Na H."/>
            <person name="Ledsgaard L."/>
            <person name="Lin J."/>
            <person name="Lipzen A."/>
            <person name="Kuo A."/>
            <person name="Riley R."/>
            <person name="Mondo S."/>
            <person name="Labutti K."/>
            <person name="Haridas S."/>
            <person name="Pangalinan J."/>
            <person name="Salamov A.A."/>
            <person name="Simmons B.A."/>
            <person name="Magnuson J.K."/>
            <person name="Chen J."/>
            <person name="Drula E."/>
            <person name="Henrissat B."/>
            <person name="Wiebenga A."/>
            <person name="Lubbers R.J."/>
            <person name="Gomes A.C."/>
            <person name="Makela M.R."/>
            <person name="Stajich J."/>
            <person name="Grigoriev I.V."/>
            <person name="Mortensen U.H."/>
            <person name="De Vries R.P."/>
            <person name="Baker S.E."/>
            <person name="Andersen M.R."/>
        </authorList>
    </citation>
    <scope>NUCLEOTIDE SEQUENCE [LARGE SCALE GENOMIC DNA]</scope>
    <source>
        <strain evidence="4 5">CBS 209.92</strain>
    </source>
</reference>